<dbReference type="InterPro" id="IPR002110">
    <property type="entry name" value="Ankyrin_rpt"/>
</dbReference>
<accession>A0A8B6GDS4</accession>
<dbReference type="SUPFAM" id="SSF48403">
    <property type="entry name" value="Ankyrin repeat"/>
    <property type="match status" value="1"/>
</dbReference>
<reference evidence="2" key="1">
    <citation type="submission" date="2018-11" db="EMBL/GenBank/DDBJ databases">
        <authorList>
            <person name="Alioto T."/>
            <person name="Alioto T."/>
        </authorList>
    </citation>
    <scope>NUCLEOTIDE SEQUENCE</scope>
</reference>
<proteinExistence type="predicted"/>
<keyword evidence="1" id="KW-0040">ANK repeat</keyword>
<name>A0A8B6GDS4_MYTGA</name>
<dbReference type="Gene3D" id="1.25.40.20">
    <property type="entry name" value="Ankyrin repeat-containing domain"/>
    <property type="match status" value="1"/>
</dbReference>
<protein>
    <submittedName>
        <fullName evidence="2">Uncharacterized protein</fullName>
    </submittedName>
</protein>
<feature type="repeat" description="ANK" evidence="1">
    <location>
        <begin position="31"/>
        <end position="63"/>
    </location>
</feature>
<dbReference type="SMART" id="SM00248">
    <property type="entry name" value="ANK"/>
    <property type="match status" value="2"/>
</dbReference>
<sequence>MELIRLLKRRKVKEAIKQVKDGESLNESDENGCTALHYACSEGLLDFIVAAALHGVNFEQKDKDGESALFKAVQYSKLESIVALVAFKSNVNVKNKENGQF</sequence>
<dbReference type="EMBL" id="UYJE01008280">
    <property type="protein sequence ID" value="VDI62606.1"/>
    <property type="molecule type" value="Genomic_DNA"/>
</dbReference>
<evidence type="ECO:0000313" key="3">
    <source>
        <dbReference type="Proteomes" id="UP000596742"/>
    </source>
</evidence>
<gene>
    <name evidence="2" type="ORF">MGAL_10B058485</name>
</gene>
<dbReference type="AlphaFoldDB" id="A0A8B6GDS4"/>
<keyword evidence="3" id="KW-1185">Reference proteome</keyword>
<evidence type="ECO:0000313" key="2">
    <source>
        <dbReference type="EMBL" id="VDI62606.1"/>
    </source>
</evidence>
<evidence type="ECO:0000256" key="1">
    <source>
        <dbReference type="PROSITE-ProRule" id="PRU00023"/>
    </source>
</evidence>
<dbReference type="OrthoDB" id="19174at2759"/>
<dbReference type="Pfam" id="PF12796">
    <property type="entry name" value="Ank_2"/>
    <property type="match status" value="1"/>
</dbReference>
<organism evidence="2 3">
    <name type="scientific">Mytilus galloprovincialis</name>
    <name type="common">Mediterranean mussel</name>
    <dbReference type="NCBI Taxonomy" id="29158"/>
    <lineage>
        <taxon>Eukaryota</taxon>
        <taxon>Metazoa</taxon>
        <taxon>Spiralia</taxon>
        <taxon>Lophotrochozoa</taxon>
        <taxon>Mollusca</taxon>
        <taxon>Bivalvia</taxon>
        <taxon>Autobranchia</taxon>
        <taxon>Pteriomorphia</taxon>
        <taxon>Mytilida</taxon>
        <taxon>Mytiloidea</taxon>
        <taxon>Mytilidae</taxon>
        <taxon>Mytilinae</taxon>
        <taxon>Mytilus</taxon>
    </lineage>
</organism>
<dbReference type="PROSITE" id="PS50088">
    <property type="entry name" value="ANK_REPEAT"/>
    <property type="match status" value="1"/>
</dbReference>
<dbReference type="InterPro" id="IPR036770">
    <property type="entry name" value="Ankyrin_rpt-contain_sf"/>
</dbReference>
<comment type="caution">
    <text evidence="2">The sequence shown here is derived from an EMBL/GenBank/DDBJ whole genome shotgun (WGS) entry which is preliminary data.</text>
</comment>
<dbReference type="Proteomes" id="UP000596742">
    <property type="component" value="Unassembled WGS sequence"/>
</dbReference>